<evidence type="ECO:0000313" key="1">
    <source>
        <dbReference type="EMBL" id="QBY43355.1"/>
    </source>
</evidence>
<accession>A0A4P7KTH2</accession>
<dbReference type="KEGG" id="ans:ArsFIN_19220"/>
<dbReference type="AlphaFoldDB" id="A0A4P7KTH2"/>
<evidence type="ECO:0000313" key="3">
    <source>
        <dbReference type="Proteomes" id="UP000295134"/>
    </source>
</evidence>
<geneLocation type="plasmid" evidence="2">
    <name>pArsFIN5</name>
</geneLocation>
<protein>
    <recommendedName>
        <fullName evidence="4">Type II secretion system protein D</fullName>
    </recommendedName>
</protein>
<organism evidence="1 3">
    <name type="scientific">Arsenophonus nasoniae</name>
    <name type="common">son-killer infecting Nasonia vitripennis</name>
    <dbReference type="NCBI Taxonomy" id="638"/>
    <lineage>
        <taxon>Bacteria</taxon>
        <taxon>Pseudomonadati</taxon>
        <taxon>Pseudomonadota</taxon>
        <taxon>Gammaproteobacteria</taxon>
        <taxon>Enterobacterales</taxon>
        <taxon>Morganellaceae</taxon>
        <taxon>Arsenophonus</taxon>
    </lineage>
</organism>
<reference evidence="1 3" key="1">
    <citation type="submission" date="2019-03" db="EMBL/GenBank/DDBJ databases">
        <title>Long-read sequencing reveals hyperdense prophage content in a complex bacterial symbiont genome.</title>
        <authorList>
            <person name="Frost C.L."/>
            <person name="Siozios S."/>
            <person name="Nadal-Jimenez P."/>
            <person name="Brockhurst M.A."/>
            <person name="King K.C."/>
            <person name="Darby A.C."/>
            <person name="Hurst G.D.D."/>
        </authorList>
    </citation>
    <scope>NUCLEOTIDE SEQUENCE [LARGE SCALE GENOMIC DNA]</scope>
    <source>
        <strain evidence="1 3">FIN</strain>
        <plasmid evidence="2">pArsFIN5</plasmid>
        <plasmid evidence="3">parsfin5</plasmid>
    </source>
</reference>
<dbReference type="KEGG" id="ans:ArsFIN_48380"/>
<dbReference type="Proteomes" id="UP000295134">
    <property type="component" value="Plasmid pArsFIN5"/>
</dbReference>
<sequence length="57" mass="6136">MSVADGDIILLGGLAENKVTEVDTGFSFLPKGWFTGASAENNKTDILVILQVKKVQR</sequence>
<dbReference type="EMBL" id="CP038613">
    <property type="protein sequence ID" value="QBY43355.1"/>
    <property type="molecule type" value="Genomic_DNA"/>
</dbReference>
<geneLocation type="plasmid" evidence="3">
    <name>parsfin5</name>
</geneLocation>
<gene>
    <name evidence="1" type="ORF">ArsFIN_19220</name>
    <name evidence="2" type="ORF">ArsFIN_48380</name>
</gene>
<dbReference type="EMBL" id="CP038617">
    <property type="protein sequence ID" value="QBY46227.1"/>
    <property type="molecule type" value="Genomic_DNA"/>
</dbReference>
<evidence type="ECO:0000313" key="2">
    <source>
        <dbReference type="EMBL" id="QBY46227.1"/>
    </source>
</evidence>
<proteinExistence type="predicted"/>
<evidence type="ECO:0008006" key="4">
    <source>
        <dbReference type="Google" id="ProtNLM"/>
    </source>
</evidence>
<keyword evidence="2" id="KW-0614">Plasmid</keyword>
<name>A0A4P7KTH2_9GAMM</name>
<dbReference type="Proteomes" id="UP000295134">
    <property type="component" value="Chromosome"/>
</dbReference>